<gene>
    <name evidence="7" type="ORF">KR093_010806</name>
</gene>
<evidence type="ECO:0000313" key="8">
    <source>
        <dbReference type="Proteomes" id="UP001200034"/>
    </source>
</evidence>
<dbReference type="PROSITE" id="PS51194">
    <property type="entry name" value="HELICASE_CTER"/>
    <property type="match status" value="1"/>
</dbReference>
<dbReference type="Pfam" id="PF00271">
    <property type="entry name" value="Helicase_C"/>
    <property type="match status" value="1"/>
</dbReference>
<evidence type="ECO:0000259" key="5">
    <source>
        <dbReference type="PROSITE" id="PS51192"/>
    </source>
</evidence>
<feature type="region of interest" description="Disordered" evidence="4">
    <location>
        <begin position="618"/>
        <end position="638"/>
    </location>
</feature>
<reference evidence="7" key="1">
    <citation type="journal article" date="2021" name="Mol. Ecol. Resour.">
        <title>Phylogenomic analyses of the genus Drosophila reveals genomic signals of climate adaptation.</title>
        <authorList>
            <person name="Li F."/>
            <person name="Rane R.V."/>
            <person name="Luria V."/>
            <person name="Xiong Z."/>
            <person name="Chen J."/>
            <person name="Li Z."/>
            <person name="Catullo R.A."/>
            <person name="Griffin P.C."/>
            <person name="Schiffer M."/>
            <person name="Pearce S."/>
            <person name="Lee S.F."/>
            <person name="McElroy K."/>
            <person name="Stocker A."/>
            <person name="Shirriffs J."/>
            <person name="Cockerell F."/>
            <person name="Coppin C."/>
            <person name="Sgro C.M."/>
            <person name="Karger A."/>
            <person name="Cain J.W."/>
            <person name="Weber J.A."/>
            <person name="Santpere G."/>
            <person name="Kirschner M.W."/>
            <person name="Hoffmann A.A."/>
            <person name="Oakeshott J.G."/>
            <person name="Zhang G."/>
        </authorList>
    </citation>
    <scope>NUCLEOTIDE SEQUENCE</scope>
    <source>
        <strain evidence="7">BGI-SZ-2011g</strain>
    </source>
</reference>
<dbReference type="AlphaFoldDB" id="A0AAD4PHB6"/>
<evidence type="ECO:0008006" key="9">
    <source>
        <dbReference type="Google" id="ProtNLM"/>
    </source>
</evidence>
<evidence type="ECO:0000256" key="3">
    <source>
        <dbReference type="ARBA" id="ARBA00022840"/>
    </source>
</evidence>
<feature type="domain" description="Helicase ATP-binding" evidence="5">
    <location>
        <begin position="179"/>
        <end position="420"/>
    </location>
</feature>
<dbReference type="GO" id="GO:0005524">
    <property type="term" value="F:ATP binding"/>
    <property type="evidence" value="ECO:0007669"/>
    <property type="project" value="UniProtKB-KW"/>
</dbReference>
<dbReference type="GO" id="GO:0016787">
    <property type="term" value="F:hydrolase activity"/>
    <property type="evidence" value="ECO:0007669"/>
    <property type="project" value="UniProtKB-KW"/>
</dbReference>
<dbReference type="GO" id="GO:0005634">
    <property type="term" value="C:nucleus"/>
    <property type="evidence" value="ECO:0007669"/>
    <property type="project" value="TreeGrafter"/>
</dbReference>
<dbReference type="Pfam" id="PF00176">
    <property type="entry name" value="SNF2-rel_dom"/>
    <property type="match status" value="1"/>
</dbReference>
<dbReference type="PANTHER" id="PTHR45626">
    <property type="entry name" value="TRANSCRIPTION TERMINATION FACTOR 2-RELATED"/>
    <property type="match status" value="1"/>
</dbReference>
<dbReference type="CDD" id="cd18793">
    <property type="entry name" value="SF2_C_SNF"/>
    <property type="match status" value="1"/>
</dbReference>
<dbReference type="EMBL" id="JAJJHW010003409">
    <property type="protein sequence ID" value="KAH8360100.1"/>
    <property type="molecule type" value="Genomic_DNA"/>
</dbReference>
<evidence type="ECO:0000313" key="7">
    <source>
        <dbReference type="EMBL" id="KAH8360100.1"/>
    </source>
</evidence>
<comment type="caution">
    <text evidence="7">The sequence shown here is derived from an EMBL/GenBank/DDBJ whole genome shotgun (WGS) entry which is preliminary data.</text>
</comment>
<name>A0AAD4PHB6_9MUSC</name>
<dbReference type="Proteomes" id="UP001200034">
    <property type="component" value="Unassembled WGS sequence"/>
</dbReference>
<dbReference type="GO" id="GO:0008094">
    <property type="term" value="F:ATP-dependent activity, acting on DNA"/>
    <property type="evidence" value="ECO:0007669"/>
    <property type="project" value="TreeGrafter"/>
</dbReference>
<dbReference type="Gene3D" id="3.40.50.10810">
    <property type="entry name" value="Tandem AAA-ATPase domain"/>
    <property type="match status" value="2"/>
</dbReference>
<keyword evidence="1" id="KW-0547">Nucleotide-binding</keyword>
<feature type="non-terminal residue" evidence="7">
    <location>
        <position position="1"/>
    </location>
</feature>
<feature type="non-terminal residue" evidence="7">
    <location>
        <position position="854"/>
    </location>
</feature>
<dbReference type="InterPro" id="IPR014001">
    <property type="entry name" value="Helicase_ATP-bd"/>
</dbReference>
<dbReference type="InterPro" id="IPR001650">
    <property type="entry name" value="Helicase_C-like"/>
</dbReference>
<protein>
    <recommendedName>
        <fullName evidence="9">Transcription termination factor 2</fullName>
    </recommendedName>
</protein>
<dbReference type="GO" id="GO:0006281">
    <property type="term" value="P:DNA repair"/>
    <property type="evidence" value="ECO:0007669"/>
    <property type="project" value="TreeGrafter"/>
</dbReference>
<dbReference type="SMART" id="SM00487">
    <property type="entry name" value="DEXDc"/>
    <property type="match status" value="1"/>
</dbReference>
<dbReference type="PANTHER" id="PTHR45626:SF50">
    <property type="entry name" value="TRANSCRIPTION TERMINATION FACTOR 2"/>
    <property type="match status" value="1"/>
</dbReference>
<feature type="compositionally biased region" description="Low complexity" evidence="4">
    <location>
        <begin position="621"/>
        <end position="633"/>
    </location>
</feature>
<dbReference type="SMART" id="SM00490">
    <property type="entry name" value="HELICc"/>
    <property type="match status" value="1"/>
</dbReference>
<proteinExistence type="predicted"/>
<dbReference type="InterPro" id="IPR027417">
    <property type="entry name" value="P-loop_NTPase"/>
</dbReference>
<dbReference type="InterPro" id="IPR050628">
    <property type="entry name" value="SNF2_RAD54_helicase_TF"/>
</dbReference>
<sequence>DEAGLAANYASDENAIFVSAEIYEREKANFDELVQNTLKAEKQKVLLAARKKEGADLIEVEKDVLKLNARLEFMSQFMDNLRVKGDQAPEAEPESGVESAVNAMPSWAHIYAGVNQHRNIAGGTMAEFYQHKSNIISGLKTLYEPDGLPPSASEFAIQPKALLVPLLQHQTKGLKWLLWRESQKIRGGILADDMGLGKTLSMIALIVASNEKKRQLNPKPKTNFDYKKSWEQQLQLYNKLKSPSKPINFLESDSEDEPDVLPPKRQFIPPEETDDEHLLLPERKSTHNAGTLIICPMSIMSQWVAEAATKIKQNELNVHTYHGPDRRAICLSELRNMDLVVTSYTTLVSEWKRFGSESRLFSSRWERLILDEAHIIRNTKTISFQAVTNLKANYHWALTGTPIQNCALDCFALLKFLNVPNFKDIQLWRRYLNRGMAGHRRMNYLIKPLMLRRTKAQLQATGEMPALPPLKVKQINVQLTPAEMNVYQILSAISLRIFAQFLRQREQTNKDLQYYSVEDKPNFIVDEVDSKYKEIYENFLRSIGYDPRDRVQGIVILVLLLRLRQFCCHPGLMVKVRSDFTIVKNEQHLEKEEHDIVEPSSTASGDRKFVKKEEPQCELQTNHTKTSTTTIKTDGVKREECPSNIKSDADKIHTSMNVATAMQLMQPSNPIFEFARDSAKSRMVFDTLQQLLNETSDKIIVVSQWTSFLAIIKQRLDSMGHETLDFNGKMDAIERTQTLTEFNNTSNNTRILLLSLTAGGVGLNLNVANHLLMVDLHWNPQLERQAQDRIYRYGQKKPSFIYRFMCTDTVEQRIKALQDYKIEVSNVVLNPDMSPQNSARNGLSLKDLVKIFGM</sequence>
<organism evidence="7 8">
    <name type="scientific">Drosophila rubida</name>
    <dbReference type="NCBI Taxonomy" id="30044"/>
    <lineage>
        <taxon>Eukaryota</taxon>
        <taxon>Metazoa</taxon>
        <taxon>Ecdysozoa</taxon>
        <taxon>Arthropoda</taxon>
        <taxon>Hexapoda</taxon>
        <taxon>Insecta</taxon>
        <taxon>Pterygota</taxon>
        <taxon>Neoptera</taxon>
        <taxon>Endopterygota</taxon>
        <taxon>Diptera</taxon>
        <taxon>Brachycera</taxon>
        <taxon>Muscomorpha</taxon>
        <taxon>Ephydroidea</taxon>
        <taxon>Drosophilidae</taxon>
        <taxon>Drosophila</taxon>
    </lineage>
</organism>
<evidence type="ECO:0000256" key="1">
    <source>
        <dbReference type="ARBA" id="ARBA00022741"/>
    </source>
</evidence>
<keyword evidence="3" id="KW-0067">ATP-binding</keyword>
<evidence type="ECO:0000256" key="2">
    <source>
        <dbReference type="ARBA" id="ARBA00022801"/>
    </source>
</evidence>
<evidence type="ECO:0000256" key="4">
    <source>
        <dbReference type="SAM" id="MobiDB-lite"/>
    </source>
</evidence>
<dbReference type="InterPro" id="IPR000330">
    <property type="entry name" value="SNF2_N"/>
</dbReference>
<dbReference type="InterPro" id="IPR038718">
    <property type="entry name" value="SNF2-like_sf"/>
</dbReference>
<accession>A0AAD4PHB6</accession>
<keyword evidence="8" id="KW-1185">Reference proteome</keyword>
<dbReference type="SUPFAM" id="SSF52540">
    <property type="entry name" value="P-loop containing nucleoside triphosphate hydrolases"/>
    <property type="match status" value="2"/>
</dbReference>
<dbReference type="InterPro" id="IPR049730">
    <property type="entry name" value="SNF2/RAD54-like_C"/>
</dbReference>
<feature type="domain" description="Helicase C-terminal" evidence="6">
    <location>
        <begin position="687"/>
        <end position="839"/>
    </location>
</feature>
<evidence type="ECO:0000259" key="6">
    <source>
        <dbReference type="PROSITE" id="PS51194"/>
    </source>
</evidence>
<dbReference type="PROSITE" id="PS51192">
    <property type="entry name" value="HELICASE_ATP_BIND_1"/>
    <property type="match status" value="1"/>
</dbReference>
<dbReference type="Gene3D" id="3.40.50.300">
    <property type="entry name" value="P-loop containing nucleotide triphosphate hydrolases"/>
    <property type="match status" value="1"/>
</dbReference>
<keyword evidence="2" id="KW-0378">Hydrolase</keyword>